<dbReference type="GO" id="GO:0005524">
    <property type="term" value="F:ATP binding"/>
    <property type="evidence" value="ECO:0007669"/>
    <property type="project" value="UniProtKB-KW"/>
</dbReference>
<dbReference type="HOGENOM" id="CLU_015439_0_1_1"/>
<protein>
    <recommendedName>
        <fullName evidence="6 16">Pyruvate kinase</fullName>
        <ecNumber evidence="6 16">2.7.1.40</ecNumber>
    </recommendedName>
</protein>
<gene>
    <name evidence="20" type="ORF">NEMVEDRAFT_v1g157664</name>
</gene>
<dbReference type="GO" id="GO:0005737">
    <property type="term" value="C:cytoplasm"/>
    <property type="evidence" value="ECO:0000318"/>
    <property type="project" value="GO_Central"/>
</dbReference>
<feature type="region of interest" description="Disordered" evidence="17">
    <location>
        <begin position="534"/>
        <end position="556"/>
    </location>
</feature>
<dbReference type="NCBIfam" id="NF004491">
    <property type="entry name" value="PRK05826.1"/>
    <property type="match status" value="1"/>
</dbReference>
<evidence type="ECO:0000259" key="19">
    <source>
        <dbReference type="Pfam" id="PF02887"/>
    </source>
</evidence>
<accession>A7RER9</accession>
<comment type="catalytic activity">
    <reaction evidence="15">
        <text>pyruvate + ATP = phosphoenolpyruvate + ADP + H(+)</text>
        <dbReference type="Rhea" id="RHEA:18157"/>
        <dbReference type="ChEBI" id="CHEBI:15361"/>
        <dbReference type="ChEBI" id="CHEBI:15378"/>
        <dbReference type="ChEBI" id="CHEBI:30616"/>
        <dbReference type="ChEBI" id="CHEBI:58702"/>
        <dbReference type="ChEBI" id="CHEBI:456216"/>
        <dbReference type="EC" id="2.7.1.40"/>
    </reaction>
    <physiologicalReaction direction="right-to-left" evidence="15">
        <dbReference type="Rhea" id="RHEA:18159"/>
    </physiologicalReaction>
</comment>
<dbReference type="InParanoid" id="A7RER9"/>
<evidence type="ECO:0000256" key="3">
    <source>
        <dbReference type="ARBA" id="ARBA00004997"/>
    </source>
</evidence>
<dbReference type="OMA" id="RVHHIGE"/>
<dbReference type="InterPro" id="IPR015806">
    <property type="entry name" value="Pyrv_Knase_insert_dom_sf"/>
</dbReference>
<evidence type="ECO:0000259" key="18">
    <source>
        <dbReference type="Pfam" id="PF00224"/>
    </source>
</evidence>
<dbReference type="CDD" id="cd00288">
    <property type="entry name" value="Pyruvate_Kinase"/>
    <property type="match status" value="1"/>
</dbReference>
<keyword evidence="14" id="KW-0670">Pyruvate</keyword>
<comment type="cofactor">
    <cofactor evidence="2">
        <name>K(+)</name>
        <dbReference type="ChEBI" id="CHEBI:29103"/>
    </cofactor>
</comment>
<comment type="pathway">
    <text evidence="3 16">Carbohydrate degradation; glycolysis; pyruvate from D-glyceraldehyde 3-phosphate: step 5/5.</text>
</comment>
<dbReference type="Proteomes" id="UP000001593">
    <property type="component" value="Unassembled WGS sequence"/>
</dbReference>
<dbReference type="InterPro" id="IPR011037">
    <property type="entry name" value="Pyrv_Knase-like_insert_dom_sf"/>
</dbReference>
<dbReference type="InterPro" id="IPR036918">
    <property type="entry name" value="Pyrv_Knase_C_sf"/>
</dbReference>
<name>A7RER9_NEMVE</name>
<keyword evidence="10 16" id="KW-0418">Kinase</keyword>
<dbReference type="PROSITE" id="PS00110">
    <property type="entry name" value="PYRUVATE_KINASE"/>
    <property type="match status" value="1"/>
</dbReference>
<dbReference type="GO" id="GO:0004743">
    <property type="term" value="F:pyruvate kinase activity"/>
    <property type="evidence" value="ECO:0000318"/>
    <property type="project" value="GO_Central"/>
</dbReference>
<evidence type="ECO:0000256" key="2">
    <source>
        <dbReference type="ARBA" id="ARBA00001958"/>
    </source>
</evidence>
<evidence type="ECO:0000256" key="9">
    <source>
        <dbReference type="ARBA" id="ARBA00022741"/>
    </source>
</evidence>
<evidence type="ECO:0000256" key="8">
    <source>
        <dbReference type="ARBA" id="ARBA00022723"/>
    </source>
</evidence>
<dbReference type="InterPro" id="IPR015795">
    <property type="entry name" value="Pyrv_Knase_C"/>
</dbReference>
<feature type="domain" description="Pyruvate kinase barrel" evidence="18">
    <location>
        <begin position="46"/>
        <end position="370"/>
    </location>
</feature>
<dbReference type="PANTHER" id="PTHR11817">
    <property type="entry name" value="PYRUVATE KINASE"/>
    <property type="match status" value="1"/>
</dbReference>
<evidence type="ECO:0000256" key="13">
    <source>
        <dbReference type="ARBA" id="ARBA00023152"/>
    </source>
</evidence>
<dbReference type="STRING" id="45351.A7RER9"/>
<keyword evidence="21" id="KW-1185">Reference proteome</keyword>
<dbReference type="eggNOG" id="KOG2323">
    <property type="taxonomic scope" value="Eukaryota"/>
</dbReference>
<comment type="cofactor">
    <cofactor evidence="1">
        <name>Mg(2+)</name>
        <dbReference type="ChEBI" id="CHEBI:18420"/>
    </cofactor>
</comment>
<evidence type="ECO:0000256" key="5">
    <source>
        <dbReference type="ARBA" id="ARBA00011881"/>
    </source>
</evidence>
<dbReference type="GO" id="GO:0006950">
    <property type="term" value="P:response to stress"/>
    <property type="evidence" value="ECO:0007669"/>
    <property type="project" value="UniProtKB-ARBA"/>
</dbReference>
<dbReference type="FunCoup" id="A7RER9">
    <property type="interactions" value="567"/>
</dbReference>
<dbReference type="FunFam" id="3.40.1380.20:FF:000001">
    <property type="entry name" value="Pyruvate kinase"/>
    <property type="match status" value="1"/>
</dbReference>
<comment type="subunit">
    <text evidence="5">Homotetramer.</text>
</comment>
<organism evidence="20 21">
    <name type="scientific">Nematostella vectensis</name>
    <name type="common">Starlet sea anemone</name>
    <dbReference type="NCBI Taxonomy" id="45351"/>
    <lineage>
        <taxon>Eukaryota</taxon>
        <taxon>Metazoa</taxon>
        <taxon>Cnidaria</taxon>
        <taxon>Anthozoa</taxon>
        <taxon>Hexacorallia</taxon>
        <taxon>Actiniaria</taxon>
        <taxon>Edwardsiidae</taxon>
        <taxon>Nematostella</taxon>
    </lineage>
</organism>
<dbReference type="SUPFAM" id="SSF51621">
    <property type="entry name" value="Phosphoenolpyruvate/pyruvate domain"/>
    <property type="match status" value="1"/>
</dbReference>
<evidence type="ECO:0000256" key="10">
    <source>
        <dbReference type="ARBA" id="ARBA00022777"/>
    </source>
</evidence>
<dbReference type="PRINTS" id="PR01050">
    <property type="entry name" value="PYRUVTKNASE"/>
</dbReference>
<dbReference type="GO" id="GO:0000287">
    <property type="term" value="F:magnesium ion binding"/>
    <property type="evidence" value="ECO:0007669"/>
    <property type="project" value="InterPro"/>
</dbReference>
<dbReference type="FunFam" id="2.40.33.10:FF:000001">
    <property type="entry name" value="Pyruvate kinase"/>
    <property type="match status" value="1"/>
</dbReference>
<dbReference type="Pfam" id="PF00224">
    <property type="entry name" value="PK"/>
    <property type="match status" value="1"/>
</dbReference>
<dbReference type="GO" id="GO:0030955">
    <property type="term" value="F:potassium ion binding"/>
    <property type="evidence" value="ECO:0007669"/>
    <property type="project" value="InterPro"/>
</dbReference>
<dbReference type="KEGG" id="nve:5522266"/>
<dbReference type="Gene3D" id="3.40.1380.20">
    <property type="entry name" value="Pyruvate kinase, C-terminal domain"/>
    <property type="match status" value="1"/>
</dbReference>
<evidence type="ECO:0000256" key="1">
    <source>
        <dbReference type="ARBA" id="ARBA00001946"/>
    </source>
</evidence>
<proteinExistence type="inferred from homology"/>
<dbReference type="Pfam" id="PF02887">
    <property type="entry name" value="PK_C"/>
    <property type="match status" value="1"/>
</dbReference>
<keyword evidence="8" id="KW-0479">Metal-binding</keyword>
<keyword evidence="9" id="KW-0547">Nucleotide-binding</keyword>
<reference evidence="20 21" key="1">
    <citation type="journal article" date="2007" name="Science">
        <title>Sea anemone genome reveals ancestral eumetazoan gene repertoire and genomic organization.</title>
        <authorList>
            <person name="Putnam N.H."/>
            <person name="Srivastava M."/>
            <person name="Hellsten U."/>
            <person name="Dirks B."/>
            <person name="Chapman J."/>
            <person name="Salamov A."/>
            <person name="Terry A."/>
            <person name="Shapiro H."/>
            <person name="Lindquist E."/>
            <person name="Kapitonov V.V."/>
            <person name="Jurka J."/>
            <person name="Genikhovich G."/>
            <person name="Grigoriev I.V."/>
            <person name="Lucas S.M."/>
            <person name="Steele R.E."/>
            <person name="Finnerty J.R."/>
            <person name="Technau U."/>
            <person name="Martindale M.Q."/>
            <person name="Rokhsar D.S."/>
        </authorList>
    </citation>
    <scope>NUCLEOTIDE SEQUENCE [LARGE SCALE GENOMIC DNA]</scope>
    <source>
        <strain evidence="21">CH2 X CH6</strain>
    </source>
</reference>
<evidence type="ECO:0000313" key="20">
    <source>
        <dbReference type="EMBL" id="EDO49963.1"/>
    </source>
</evidence>
<dbReference type="GO" id="GO:0006096">
    <property type="term" value="P:glycolytic process"/>
    <property type="evidence" value="ECO:0000318"/>
    <property type="project" value="GO_Central"/>
</dbReference>
<evidence type="ECO:0000256" key="4">
    <source>
        <dbReference type="ARBA" id="ARBA00008663"/>
    </source>
</evidence>
<dbReference type="NCBIfam" id="NF004978">
    <property type="entry name" value="PRK06354.1"/>
    <property type="match status" value="1"/>
</dbReference>
<evidence type="ECO:0000313" key="21">
    <source>
        <dbReference type="Proteomes" id="UP000001593"/>
    </source>
</evidence>
<dbReference type="OrthoDB" id="108365at2759"/>
<evidence type="ECO:0000256" key="16">
    <source>
        <dbReference type="RuleBase" id="RU000504"/>
    </source>
</evidence>
<feature type="domain" description="Pyruvate kinase C-terminal" evidence="19">
    <location>
        <begin position="407"/>
        <end position="523"/>
    </location>
</feature>
<dbReference type="InterPro" id="IPR015793">
    <property type="entry name" value="Pyrv_Knase_brl"/>
</dbReference>
<dbReference type="GO" id="GO:0016301">
    <property type="term" value="F:kinase activity"/>
    <property type="evidence" value="ECO:0007669"/>
    <property type="project" value="UniProtKB-KW"/>
</dbReference>
<dbReference type="Gene3D" id="3.20.20.60">
    <property type="entry name" value="Phosphoenolpyruvate-binding domains"/>
    <property type="match status" value="1"/>
</dbReference>
<dbReference type="InterPro" id="IPR018209">
    <property type="entry name" value="Pyrv_Knase_AS"/>
</dbReference>
<evidence type="ECO:0000256" key="7">
    <source>
        <dbReference type="ARBA" id="ARBA00022679"/>
    </source>
</evidence>
<evidence type="ECO:0000256" key="11">
    <source>
        <dbReference type="ARBA" id="ARBA00022840"/>
    </source>
</evidence>
<comment type="similarity">
    <text evidence="4 16">Belongs to the pyruvate kinase family.</text>
</comment>
<keyword evidence="13 16" id="KW-0324">Glycolysis</keyword>
<dbReference type="UniPathway" id="UPA00109">
    <property type="reaction ID" value="UER00188"/>
</dbReference>
<keyword evidence="7 16" id="KW-0808">Transferase</keyword>
<evidence type="ECO:0000256" key="17">
    <source>
        <dbReference type="SAM" id="MobiDB-lite"/>
    </source>
</evidence>
<dbReference type="InterPro" id="IPR040442">
    <property type="entry name" value="Pyrv_kinase-like_dom_sf"/>
</dbReference>
<evidence type="ECO:0000256" key="12">
    <source>
        <dbReference type="ARBA" id="ARBA00022842"/>
    </source>
</evidence>
<evidence type="ECO:0000256" key="6">
    <source>
        <dbReference type="ARBA" id="ARBA00012142"/>
    </source>
</evidence>
<dbReference type="SUPFAM" id="SSF52935">
    <property type="entry name" value="PK C-terminal domain-like"/>
    <property type="match status" value="1"/>
</dbReference>
<sequence length="556" mass="61584">MSAKGAREEYLHDVLNRHKQWISSRARSNLEFRSELDIDKHPLTIRNSGVVCTIGPASRSVEIVAQLIENGMNIARLNFSHGTHEYHRETIMNIRRAALLEWPHAVGIALDTKGPEIRTGLLKAGEIKLEKGQKLKVSTDKAMYDQGHTECIFVDYENIVKVVQIGGTVYVDDGLISLKVLEKGDNFLITEVLNDALLGSKKGVNLPNCAVDLPAVSEQDKKDIAFAVEMEVDMIFASFIRKPEDIAEIRKLLEKHAKNIKIVAKIENHEGVRRFNEILEVADGIMVARGDLGIEIPAEKVFLAQKMMIARCNMKGVPVICATQMLESMVQNPRPTRAETSDVANAILDGADCVMLSGETAKGLYPVQAVAMMHRISREAEAAIFHKQSFDELRHNLEGYADTHISTAIAAVAASFTAGADAIICLTHTGRTAAVVARFRPRCPIVVVTRDPRVARQMHLWRGCFPIVYDQEPLDNVLEEHDQRLDFALGMGKKMGFLTIGSTFVFVSGWKSGAAHTNTLRILTLTQEKIHIARSLSESADPTGKTHNEEQEDIDG</sequence>
<dbReference type="EMBL" id="DS469507">
    <property type="protein sequence ID" value="EDO49963.1"/>
    <property type="molecule type" value="Genomic_DNA"/>
</dbReference>
<keyword evidence="11" id="KW-0067">ATP-binding</keyword>
<dbReference type="PhylomeDB" id="A7RER9"/>
<dbReference type="NCBIfam" id="TIGR01064">
    <property type="entry name" value="pyruv_kin"/>
    <property type="match status" value="1"/>
</dbReference>
<dbReference type="Gene3D" id="2.40.33.10">
    <property type="entry name" value="PK beta-barrel domain-like"/>
    <property type="match status" value="1"/>
</dbReference>
<keyword evidence="12 16" id="KW-0460">Magnesium</keyword>
<dbReference type="AlphaFoldDB" id="A7RER9"/>
<evidence type="ECO:0000256" key="14">
    <source>
        <dbReference type="ARBA" id="ARBA00023317"/>
    </source>
</evidence>
<dbReference type="InterPro" id="IPR001697">
    <property type="entry name" value="Pyr_Knase"/>
</dbReference>
<dbReference type="EC" id="2.7.1.40" evidence="6 16"/>
<evidence type="ECO:0000256" key="15">
    <source>
        <dbReference type="ARBA" id="ARBA00048967"/>
    </source>
</evidence>
<dbReference type="InterPro" id="IPR015813">
    <property type="entry name" value="Pyrv/PenolPyrv_kinase-like_dom"/>
</dbReference>
<dbReference type="FunFam" id="3.20.20.60:FF:000001">
    <property type="entry name" value="Pyruvate kinase"/>
    <property type="match status" value="1"/>
</dbReference>
<dbReference type="SUPFAM" id="SSF50800">
    <property type="entry name" value="PK beta-barrel domain-like"/>
    <property type="match status" value="1"/>
</dbReference>